<dbReference type="Proteomes" id="UP000324233">
    <property type="component" value="Plasmid pOJF2_1"/>
</dbReference>
<feature type="transmembrane region" description="Helical" evidence="2">
    <location>
        <begin position="230"/>
        <end position="255"/>
    </location>
</feature>
<protein>
    <recommendedName>
        <fullName evidence="5">O-Antigen ligase</fullName>
    </recommendedName>
</protein>
<feature type="transmembrane region" description="Helical" evidence="2">
    <location>
        <begin position="359"/>
        <end position="377"/>
    </location>
</feature>
<dbReference type="OrthoDB" id="9766798at2"/>
<accession>A0A5B9WEZ8</accession>
<feature type="transmembrane region" description="Helical" evidence="2">
    <location>
        <begin position="262"/>
        <end position="280"/>
    </location>
</feature>
<feature type="region of interest" description="Disordered" evidence="1">
    <location>
        <begin position="437"/>
        <end position="456"/>
    </location>
</feature>
<feature type="transmembrane region" description="Helical" evidence="2">
    <location>
        <begin position="187"/>
        <end position="210"/>
    </location>
</feature>
<dbReference type="AlphaFoldDB" id="A0A5B9WEZ8"/>
<feature type="transmembrane region" description="Helical" evidence="2">
    <location>
        <begin position="417"/>
        <end position="437"/>
    </location>
</feature>
<keyword evidence="3" id="KW-0614">Plasmid</keyword>
<keyword evidence="2" id="KW-1133">Transmembrane helix</keyword>
<feature type="transmembrane region" description="Helical" evidence="2">
    <location>
        <begin position="28"/>
        <end position="46"/>
    </location>
</feature>
<dbReference type="EMBL" id="CP042998">
    <property type="protein sequence ID" value="QEH39218.1"/>
    <property type="molecule type" value="Genomic_DNA"/>
</dbReference>
<evidence type="ECO:0000313" key="3">
    <source>
        <dbReference type="EMBL" id="QEH39218.1"/>
    </source>
</evidence>
<dbReference type="KEGG" id="agv:OJF2_78320"/>
<dbReference type="RefSeq" id="WP_148599109.1">
    <property type="nucleotide sequence ID" value="NZ_CP042998.1"/>
</dbReference>
<name>A0A5B9WEZ8_9BACT</name>
<geneLocation type="plasmid" evidence="4">
    <name>pojf2_1</name>
</geneLocation>
<evidence type="ECO:0008006" key="5">
    <source>
        <dbReference type="Google" id="ProtNLM"/>
    </source>
</evidence>
<dbReference type="SUPFAM" id="SSF48452">
    <property type="entry name" value="TPR-like"/>
    <property type="match status" value="1"/>
</dbReference>
<evidence type="ECO:0000256" key="1">
    <source>
        <dbReference type="SAM" id="MobiDB-lite"/>
    </source>
</evidence>
<proteinExistence type="predicted"/>
<feature type="transmembrane region" description="Helical" evidence="2">
    <location>
        <begin position="58"/>
        <end position="76"/>
    </location>
</feature>
<keyword evidence="2" id="KW-0472">Membrane</keyword>
<dbReference type="Gene3D" id="1.25.40.10">
    <property type="entry name" value="Tetratricopeptide repeat domain"/>
    <property type="match status" value="1"/>
</dbReference>
<sequence length="654" mass="69614">MQILIVFAALLGCIPATLLLFASLPARLAVVVAVVAGWILLPPVTIDIPGLPNYGKQTAVVLGCLIGTFLFQPNRLLAFRPRWFDLPMAAWCLCPMASSLANGLGVYDGLAASYTASLAWGFPYLIGRLYLGDPSGIRLLTTAVALGGIALILPCLFEIRMSAMLLPKVYGLGVFEGRRMGGWRPRVFFTTGLELGMWMTASSLSCAWLWRSGILKRIGPFPAVVPLVTLLITSLLCRTGGASTLLIAGLAALWLSVQLRTRVFLCAVLSIAPAYFATRIPNIWTGKNLVAFIDKNLDPERAQSLDFRFDNENILVKKALRQPIWGWGGWARGRVTDEHGRDISVTDGMWIIYLGDHGSVGLACWTTALLLPSWIFVKRFPARRWSQPDVAPMAACAMLLGLYSIDCLVNGFMNLAYIVALGGLASAATSPAAAYAADRGRAGGPRPHAAESAPGRSPLVADAAAAPGLPAPDPRQVLADRYRGLARSLGGREGDRAAAADALGHAYTILSAIASARPDDAEAQRRRRSCGDELARLLVAEAPSPGDAARALELTRQATREEPGRARYWTTLGAACCRAGDPAAAIAALERSIALRGGVGGPLDHAFLALAHAQLGDLAAARVHRERAGIGAAGQDNIDRIVSLVDDQINAHSV</sequence>
<gene>
    <name evidence="3" type="ORF">OJF2_78320</name>
</gene>
<feature type="transmembrane region" description="Helical" evidence="2">
    <location>
        <begin position="137"/>
        <end position="157"/>
    </location>
</feature>
<evidence type="ECO:0000313" key="4">
    <source>
        <dbReference type="Proteomes" id="UP000324233"/>
    </source>
</evidence>
<organism evidence="3 4">
    <name type="scientific">Aquisphaera giovannonii</name>
    <dbReference type="NCBI Taxonomy" id="406548"/>
    <lineage>
        <taxon>Bacteria</taxon>
        <taxon>Pseudomonadati</taxon>
        <taxon>Planctomycetota</taxon>
        <taxon>Planctomycetia</taxon>
        <taxon>Isosphaerales</taxon>
        <taxon>Isosphaeraceae</taxon>
        <taxon>Aquisphaera</taxon>
    </lineage>
</organism>
<dbReference type="InterPro" id="IPR011990">
    <property type="entry name" value="TPR-like_helical_dom_sf"/>
</dbReference>
<reference evidence="3 4" key="1">
    <citation type="submission" date="2019-08" db="EMBL/GenBank/DDBJ databases">
        <title>Deep-cultivation of Planctomycetes and their phenomic and genomic characterization uncovers novel biology.</title>
        <authorList>
            <person name="Wiegand S."/>
            <person name="Jogler M."/>
            <person name="Boedeker C."/>
            <person name="Pinto D."/>
            <person name="Vollmers J."/>
            <person name="Rivas-Marin E."/>
            <person name="Kohn T."/>
            <person name="Peeters S.H."/>
            <person name="Heuer A."/>
            <person name="Rast P."/>
            <person name="Oberbeckmann S."/>
            <person name="Bunk B."/>
            <person name="Jeske O."/>
            <person name="Meyerdierks A."/>
            <person name="Storesund J.E."/>
            <person name="Kallscheuer N."/>
            <person name="Luecker S."/>
            <person name="Lage O.M."/>
            <person name="Pohl T."/>
            <person name="Merkel B.J."/>
            <person name="Hornburger P."/>
            <person name="Mueller R.-W."/>
            <person name="Bruemmer F."/>
            <person name="Labrenz M."/>
            <person name="Spormann A.M."/>
            <person name="Op den Camp H."/>
            <person name="Overmann J."/>
            <person name="Amann R."/>
            <person name="Jetten M.S.M."/>
            <person name="Mascher T."/>
            <person name="Medema M.H."/>
            <person name="Devos D.P."/>
            <person name="Kaster A.-K."/>
            <person name="Ovreas L."/>
            <person name="Rohde M."/>
            <person name="Galperin M.Y."/>
            <person name="Jogler C."/>
        </authorList>
    </citation>
    <scope>NUCLEOTIDE SEQUENCE [LARGE SCALE GENOMIC DNA]</scope>
    <source>
        <strain evidence="3 4">OJF2</strain>
        <plasmid evidence="4">pojf2_1</plasmid>
    </source>
</reference>
<keyword evidence="4" id="KW-1185">Reference proteome</keyword>
<keyword evidence="2" id="KW-0812">Transmembrane</keyword>
<evidence type="ECO:0000256" key="2">
    <source>
        <dbReference type="SAM" id="Phobius"/>
    </source>
</evidence>